<gene>
    <name evidence="1" type="ORF">Y1Q_0024406</name>
</gene>
<evidence type="ECO:0000313" key="1">
    <source>
        <dbReference type="EMBL" id="KYO19242.1"/>
    </source>
</evidence>
<reference evidence="1 2" key="1">
    <citation type="journal article" date="2012" name="Genome Biol.">
        <title>Sequencing three crocodilian genomes to illuminate the evolution of archosaurs and amniotes.</title>
        <authorList>
            <person name="St John J.A."/>
            <person name="Braun E.L."/>
            <person name="Isberg S.R."/>
            <person name="Miles L.G."/>
            <person name="Chong A.Y."/>
            <person name="Gongora J."/>
            <person name="Dalzell P."/>
            <person name="Moran C."/>
            <person name="Bed'hom B."/>
            <person name="Abzhanov A."/>
            <person name="Burgess S.C."/>
            <person name="Cooksey A.M."/>
            <person name="Castoe T.A."/>
            <person name="Crawford N.G."/>
            <person name="Densmore L.D."/>
            <person name="Drew J.C."/>
            <person name="Edwards S.V."/>
            <person name="Faircloth B.C."/>
            <person name="Fujita M.K."/>
            <person name="Greenwold M.J."/>
            <person name="Hoffmann F.G."/>
            <person name="Howard J.M."/>
            <person name="Iguchi T."/>
            <person name="Janes D.E."/>
            <person name="Khan S.Y."/>
            <person name="Kohno S."/>
            <person name="de Koning A.J."/>
            <person name="Lance S.L."/>
            <person name="McCarthy F.M."/>
            <person name="McCormack J.E."/>
            <person name="Merchant M.E."/>
            <person name="Peterson D.G."/>
            <person name="Pollock D.D."/>
            <person name="Pourmand N."/>
            <person name="Raney B.J."/>
            <person name="Roessler K.A."/>
            <person name="Sanford J.R."/>
            <person name="Sawyer R.H."/>
            <person name="Schmidt C.J."/>
            <person name="Triplett E.W."/>
            <person name="Tuberville T.D."/>
            <person name="Venegas-Anaya M."/>
            <person name="Howard J.T."/>
            <person name="Jarvis E.D."/>
            <person name="Guillette L.J.Jr."/>
            <person name="Glenn T.C."/>
            <person name="Green R.E."/>
            <person name="Ray D.A."/>
        </authorList>
    </citation>
    <scope>NUCLEOTIDE SEQUENCE [LARGE SCALE GENOMIC DNA]</scope>
    <source>
        <strain evidence="1">KSC_2009_1</strain>
    </source>
</reference>
<name>A0A151M404_ALLMI</name>
<dbReference type="EMBL" id="AKHW03006646">
    <property type="protein sequence ID" value="KYO19242.1"/>
    <property type="molecule type" value="Genomic_DNA"/>
</dbReference>
<accession>A0A151M404</accession>
<keyword evidence="2" id="KW-1185">Reference proteome</keyword>
<comment type="caution">
    <text evidence="1">The sequence shown here is derived from an EMBL/GenBank/DDBJ whole genome shotgun (WGS) entry which is preliminary data.</text>
</comment>
<sequence length="80" mass="9006">MSQQGFEEFLSSSTTQETCLTQQKYSGCGGWLASINLPEHTDSNSLYVKSDRNQIPPNKTLHTRQNNTALHPFSKMCLLD</sequence>
<organism evidence="1 2">
    <name type="scientific">Alligator mississippiensis</name>
    <name type="common">American alligator</name>
    <dbReference type="NCBI Taxonomy" id="8496"/>
    <lineage>
        <taxon>Eukaryota</taxon>
        <taxon>Metazoa</taxon>
        <taxon>Chordata</taxon>
        <taxon>Craniata</taxon>
        <taxon>Vertebrata</taxon>
        <taxon>Euteleostomi</taxon>
        <taxon>Archelosauria</taxon>
        <taxon>Archosauria</taxon>
        <taxon>Crocodylia</taxon>
        <taxon>Alligatoridae</taxon>
        <taxon>Alligatorinae</taxon>
        <taxon>Alligator</taxon>
    </lineage>
</organism>
<evidence type="ECO:0000313" key="2">
    <source>
        <dbReference type="Proteomes" id="UP000050525"/>
    </source>
</evidence>
<proteinExistence type="predicted"/>
<protein>
    <submittedName>
        <fullName evidence="1">Uncharacterized protein</fullName>
    </submittedName>
</protein>
<dbReference type="Proteomes" id="UP000050525">
    <property type="component" value="Unassembled WGS sequence"/>
</dbReference>
<dbReference type="AlphaFoldDB" id="A0A151M404"/>